<keyword evidence="2" id="KW-1133">Transmembrane helix</keyword>
<dbReference type="GO" id="GO:0007232">
    <property type="term" value="P:osmosensory signaling pathway via Sho1 osmosensor"/>
    <property type="evidence" value="ECO:0007669"/>
    <property type="project" value="InterPro"/>
</dbReference>
<keyword evidence="2" id="KW-0472">Membrane</keyword>
<dbReference type="GO" id="GO:0005886">
    <property type="term" value="C:plasma membrane"/>
    <property type="evidence" value="ECO:0007669"/>
    <property type="project" value="InterPro"/>
</dbReference>
<proteinExistence type="predicted"/>
<feature type="region of interest" description="Disordered" evidence="1">
    <location>
        <begin position="321"/>
        <end position="350"/>
    </location>
</feature>
<name>A0A9P6BWA2_9AGAR</name>
<feature type="compositionally biased region" description="Gly residues" evidence="1">
    <location>
        <begin position="328"/>
        <end position="345"/>
    </location>
</feature>
<organism evidence="3 4">
    <name type="scientific">Macrolepiota fuliginosa MF-IS2</name>
    <dbReference type="NCBI Taxonomy" id="1400762"/>
    <lineage>
        <taxon>Eukaryota</taxon>
        <taxon>Fungi</taxon>
        <taxon>Dikarya</taxon>
        <taxon>Basidiomycota</taxon>
        <taxon>Agaricomycotina</taxon>
        <taxon>Agaricomycetes</taxon>
        <taxon>Agaricomycetidae</taxon>
        <taxon>Agaricales</taxon>
        <taxon>Agaricineae</taxon>
        <taxon>Agaricaceae</taxon>
        <taxon>Macrolepiota</taxon>
    </lineage>
</organism>
<reference evidence="3" key="1">
    <citation type="submission" date="2020-11" db="EMBL/GenBank/DDBJ databases">
        <authorList>
            <consortium name="DOE Joint Genome Institute"/>
            <person name="Ahrendt S."/>
            <person name="Riley R."/>
            <person name="Andreopoulos W."/>
            <person name="Labutti K."/>
            <person name="Pangilinan J."/>
            <person name="Ruiz-Duenas F.J."/>
            <person name="Barrasa J.M."/>
            <person name="Sanchez-Garcia M."/>
            <person name="Camarero S."/>
            <person name="Miyauchi S."/>
            <person name="Serrano A."/>
            <person name="Linde D."/>
            <person name="Babiker R."/>
            <person name="Drula E."/>
            <person name="Ayuso-Fernandez I."/>
            <person name="Pacheco R."/>
            <person name="Padilla G."/>
            <person name="Ferreira P."/>
            <person name="Barriuso J."/>
            <person name="Kellner H."/>
            <person name="Castanera R."/>
            <person name="Alfaro M."/>
            <person name="Ramirez L."/>
            <person name="Pisabarro A.G."/>
            <person name="Kuo A."/>
            <person name="Tritt A."/>
            <person name="Lipzen A."/>
            <person name="He G."/>
            <person name="Yan M."/>
            <person name="Ng V."/>
            <person name="Cullen D."/>
            <person name="Martin F."/>
            <person name="Rosso M.-N."/>
            <person name="Henrissat B."/>
            <person name="Hibbett D."/>
            <person name="Martinez A.T."/>
            <person name="Grigoriev I.V."/>
        </authorList>
    </citation>
    <scope>NUCLEOTIDE SEQUENCE</scope>
    <source>
        <strain evidence="3">MF-IS2</strain>
    </source>
</reference>
<feature type="compositionally biased region" description="Low complexity" evidence="1">
    <location>
        <begin position="96"/>
        <end position="114"/>
    </location>
</feature>
<feature type="region of interest" description="Disordered" evidence="1">
    <location>
        <begin position="52"/>
        <end position="74"/>
    </location>
</feature>
<keyword evidence="2" id="KW-0812">Transmembrane</keyword>
<evidence type="ECO:0000313" key="3">
    <source>
        <dbReference type="EMBL" id="KAF9442656.1"/>
    </source>
</evidence>
<dbReference type="GO" id="GO:0009986">
    <property type="term" value="C:cell surface"/>
    <property type="evidence" value="ECO:0007669"/>
    <property type="project" value="TreeGrafter"/>
</dbReference>
<evidence type="ECO:0000256" key="2">
    <source>
        <dbReference type="SAM" id="Phobius"/>
    </source>
</evidence>
<dbReference type="GO" id="GO:0030010">
    <property type="term" value="P:establishment of cell polarity"/>
    <property type="evidence" value="ECO:0007669"/>
    <property type="project" value="TreeGrafter"/>
</dbReference>
<feature type="transmembrane region" description="Helical" evidence="2">
    <location>
        <begin position="354"/>
        <end position="375"/>
    </location>
</feature>
<sequence length="475" mass="49019">MSPITSAIIPPVSSIMSPITSAIIPPVSSVVSGITSGLPSITSDIPISTPSSLPGSTSILPPISEPSVSATPSGPFSSLPASSVIISSAAPTISFPGPPANASTTTSAPHSTPTQSGVTVTSTAVNTFPIAPGLSFVLTESSLAFASVPTTTAALTLTDPDEATTTEAIPTASALTNSVPLPTGIPARIFPREQLDPGTDLSGYTLISILFNNELNWPFVVTSPLSSSQIFAYVPVLLTTALGITSDQVKTYCLQVYIPTTYRSPSDAALLGTTWLGYIPSQFVDTLAAEIKAKTSAFYTGVPDGVAKDLANRVVPGYPIRSVADPNGGPGGGGSDGSGGSGAQGDNGKSRQDAIIGVVSALGAIALLVLVFLVYRSMKRRRQLAHRRLSDPPDEVLGARPDGRQFDQDSVGGARRRSFYYAEDSLRGYEDRAGTSAGAQEQLMQDPGPSTISQRRNVVPASISAPVLRGSTMNW</sequence>
<dbReference type="GO" id="GO:0005034">
    <property type="term" value="F:osmosensor activity"/>
    <property type="evidence" value="ECO:0007669"/>
    <property type="project" value="InterPro"/>
</dbReference>
<evidence type="ECO:0000256" key="1">
    <source>
        <dbReference type="SAM" id="MobiDB-lite"/>
    </source>
</evidence>
<gene>
    <name evidence="3" type="ORF">P691DRAFT_464796</name>
</gene>
<accession>A0A9P6BWA2</accession>
<keyword evidence="4" id="KW-1185">Reference proteome</keyword>
<dbReference type="Proteomes" id="UP000807342">
    <property type="component" value="Unassembled WGS sequence"/>
</dbReference>
<dbReference type="GO" id="GO:0006972">
    <property type="term" value="P:hyperosmotic response"/>
    <property type="evidence" value="ECO:0007669"/>
    <property type="project" value="TreeGrafter"/>
</dbReference>
<dbReference type="GO" id="GO:0005576">
    <property type="term" value="C:extracellular region"/>
    <property type="evidence" value="ECO:0007669"/>
    <property type="project" value="TreeGrafter"/>
</dbReference>
<protein>
    <submittedName>
        <fullName evidence="3">Uncharacterized protein</fullName>
    </submittedName>
</protein>
<evidence type="ECO:0000313" key="4">
    <source>
        <dbReference type="Proteomes" id="UP000807342"/>
    </source>
</evidence>
<comment type="caution">
    <text evidence="3">The sequence shown here is derived from an EMBL/GenBank/DDBJ whole genome shotgun (WGS) entry which is preliminary data.</text>
</comment>
<dbReference type="GO" id="GO:0001402">
    <property type="term" value="P:signal transduction involved in filamentous growth"/>
    <property type="evidence" value="ECO:0007669"/>
    <property type="project" value="TreeGrafter"/>
</dbReference>
<dbReference type="PANTHER" id="PTHR35778">
    <property type="entry name" value="SIGNALING MUCIN HKR1-RELATED"/>
    <property type="match status" value="1"/>
</dbReference>
<dbReference type="GO" id="GO:0031505">
    <property type="term" value="P:fungal-type cell wall organization"/>
    <property type="evidence" value="ECO:0007669"/>
    <property type="project" value="TreeGrafter"/>
</dbReference>
<dbReference type="EMBL" id="MU151588">
    <property type="protein sequence ID" value="KAF9442656.1"/>
    <property type="molecule type" value="Genomic_DNA"/>
</dbReference>
<feature type="region of interest" description="Disordered" evidence="1">
    <location>
        <begin position="96"/>
        <end position="118"/>
    </location>
</feature>
<dbReference type="InterPro" id="IPR039295">
    <property type="entry name" value="MSB2"/>
</dbReference>
<dbReference type="AlphaFoldDB" id="A0A9P6BWA2"/>
<dbReference type="PANTHER" id="PTHR35778:SF1">
    <property type="entry name" value="SIGNALING MUCIN HKR1-RELATED"/>
    <property type="match status" value="1"/>
</dbReference>
<dbReference type="GO" id="GO:0030427">
    <property type="term" value="C:site of polarized growth"/>
    <property type="evidence" value="ECO:0007669"/>
    <property type="project" value="TreeGrafter"/>
</dbReference>
<dbReference type="OrthoDB" id="3366093at2759"/>